<dbReference type="VEuPathDB" id="FungiDB:A1Q1_04799"/>
<accession>J6EV14</accession>
<keyword evidence="1" id="KW-0378">Hydrolase</keyword>
<dbReference type="InterPro" id="IPR050300">
    <property type="entry name" value="GDXG_lipolytic_enzyme"/>
</dbReference>
<evidence type="ECO:0000259" key="2">
    <source>
        <dbReference type="Pfam" id="PF07859"/>
    </source>
</evidence>
<dbReference type="GO" id="GO:0016787">
    <property type="term" value="F:hydrolase activity"/>
    <property type="evidence" value="ECO:0007669"/>
    <property type="project" value="UniProtKB-KW"/>
</dbReference>
<protein>
    <recommendedName>
        <fullName evidence="2">Alpha/beta hydrolase fold-3 domain-containing protein</fullName>
    </recommendedName>
</protein>
<feature type="domain" description="Alpha/beta hydrolase fold-3" evidence="2">
    <location>
        <begin position="152"/>
        <end position="356"/>
    </location>
</feature>
<dbReference type="Proteomes" id="UP000002748">
    <property type="component" value="Unassembled WGS sequence"/>
</dbReference>
<dbReference type="GeneID" id="25988311"/>
<dbReference type="HOGENOM" id="CLU_056801_0_0_1"/>
<dbReference type="InterPro" id="IPR013094">
    <property type="entry name" value="AB_hydrolase_3"/>
</dbReference>
<organism evidence="3 4">
    <name type="scientific">Trichosporon asahii var. asahii (strain ATCC 90039 / CBS 2479 / JCM 2466 / KCTC 7840 / NBRC 103889/ NCYC 2677 / UAMH 7654)</name>
    <name type="common">Yeast</name>
    <dbReference type="NCBI Taxonomy" id="1186058"/>
    <lineage>
        <taxon>Eukaryota</taxon>
        <taxon>Fungi</taxon>
        <taxon>Dikarya</taxon>
        <taxon>Basidiomycota</taxon>
        <taxon>Agaricomycotina</taxon>
        <taxon>Tremellomycetes</taxon>
        <taxon>Trichosporonales</taxon>
        <taxon>Trichosporonaceae</taxon>
        <taxon>Trichosporon</taxon>
    </lineage>
</organism>
<gene>
    <name evidence="3" type="ORF">A1Q1_04799</name>
</gene>
<dbReference type="RefSeq" id="XP_014178512.1">
    <property type="nucleotide sequence ID" value="XM_014323037.1"/>
</dbReference>
<reference evidence="3 4" key="1">
    <citation type="journal article" date="2012" name="Eukaryot. Cell">
        <title>Draft genome sequence of CBS 2479, the standard type strain of Trichosporon asahii.</title>
        <authorList>
            <person name="Yang R.Y."/>
            <person name="Li H.T."/>
            <person name="Zhu H."/>
            <person name="Zhou G.P."/>
            <person name="Wang M."/>
            <person name="Wang L."/>
        </authorList>
    </citation>
    <scope>NUCLEOTIDE SEQUENCE [LARGE SCALE GENOMIC DNA]</scope>
    <source>
        <strain evidence="4">ATCC 90039 / CBS 2479 / JCM 2466 / KCTC 7840 / NCYC 2677 / UAMH 7654</strain>
    </source>
</reference>
<dbReference type="Gene3D" id="3.40.50.1820">
    <property type="entry name" value="alpha/beta hydrolase"/>
    <property type="match status" value="1"/>
</dbReference>
<dbReference type="SUPFAM" id="SSF53474">
    <property type="entry name" value="alpha/beta-Hydrolases"/>
    <property type="match status" value="1"/>
</dbReference>
<proteinExistence type="predicted"/>
<evidence type="ECO:0000313" key="4">
    <source>
        <dbReference type="Proteomes" id="UP000002748"/>
    </source>
</evidence>
<dbReference type="AlphaFoldDB" id="J6EV14"/>
<dbReference type="OrthoDB" id="408631at2759"/>
<evidence type="ECO:0000256" key="1">
    <source>
        <dbReference type="ARBA" id="ARBA00022801"/>
    </source>
</evidence>
<dbReference type="PANTHER" id="PTHR48081:SF5">
    <property type="entry name" value="ALPHA_BETA HYDROLASE FOLD-3 DOMAIN-CONTAINING PROTEIN"/>
    <property type="match status" value="1"/>
</dbReference>
<evidence type="ECO:0000313" key="3">
    <source>
        <dbReference type="EMBL" id="EJT46622.1"/>
    </source>
</evidence>
<dbReference type="Pfam" id="PF07859">
    <property type="entry name" value="Abhydrolase_3"/>
    <property type="match status" value="1"/>
</dbReference>
<dbReference type="InterPro" id="IPR029058">
    <property type="entry name" value="AB_hydrolase_fold"/>
</dbReference>
<dbReference type="KEGG" id="tasa:A1Q1_04799"/>
<dbReference type="EMBL" id="ALBS01000283">
    <property type="protein sequence ID" value="EJT46622.1"/>
    <property type="molecule type" value="Genomic_DNA"/>
</dbReference>
<comment type="caution">
    <text evidence="3">The sequence shown here is derived from an EMBL/GenBank/DDBJ whole genome shotgun (WGS) entry which is preliminary data.</text>
</comment>
<name>J6EV14_TRIAS</name>
<sequence length="390" mass="43637">MYARLPNWLHRLFDLLGRPFVNLVVLPSTFFYHSARYVLRSYPRTLGCPHISYWTYIKTNLARVHSGWTKGNWVNYADPDAGKILPSPYANLCDIEKLLVPAASAPRVGVAAVGIVPSVPVPGFMLRKKKLFGQTPTGLFERAKRGERILYYLVGGGFAGGHPLDSHLVWSMAQITCDRIFSELSPSFRKADLPAVNYRKSLDKTSAFPASLLDALAGYQYLLSLGFEPKNIMLCGDSAGANACLALSRYLDALTDAGHHIGQVGALCLLCDVVHDLRTVYIPSHTRHASPESLYFSPALAPADDEHFRRLAEGKTRIYVLTYTTERLYDEAVALASTLEEAGVQVTKREIVGGTHRDFLQMDRKPKHQGWSWPIVAVDFQHFWLAWRNM</sequence>
<dbReference type="PANTHER" id="PTHR48081">
    <property type="entry name" value="AB HYDROLASE SUPERFAMILY PROTEIN C4A8.06C"/>
    <property type="match status" value="1"/>
</dbReference>